<sequence>MRALNHGPDHSPGHRHRERAAHDPPGPDPAPAHLRPTGGAAGGTPCPATVLSWDGDTLVAADPLSGRSVRLTPAALYHYRCAQKAVGRKKQEPHTVEGLAALDADGLVLLDLPGRWEPREVSAFAAGRGTPVVDALAAPSERVRAVVAGRAPGWGRLSGLPASRLSRGWKLAIVGTGVAGLLAMAYVTTMAGWLAWRGLAWLGATMLDLLDGRLAVIFFSPPLLLLSPVRQAVHTVRLRRGTGIGTPGGARVFMRGEKLRITAGPRAVPDTLSVWGPEAVMSLMVYRHEDLRGLFMIGRTGRALRHLPGLWHPEHVNRFAVRHGLRCEVRTLDRREYLDLVTHAGDAVP</sequence>
<keyword evidence="2" id="KW-1133">Transmembrane helix</keyword>
<feature type="transmembrane region" description="Helical" evidence="2">
    <location>
        <begin position="214"/>
        <end position="233"/>
    </location>
</feature>
<keyword evidence="2" id="KW-0812">Transmembrane</keyword>
<keyword evidence="4" id="KW-1185">Reference proteome</keyword>
<feature type="compositionally biased region" description="Low complexity" evidence="1">
    <location>
        <begin position="31"/>
        <end position="47"/>
    </location>
</feature>
<dbReference type="RefSeq" id="WP_204062910.1">
    <property type="nucleotide sequence ID" value="NZ_BOOJ01000012.1"/>
</dbReference>
<protein>
    <submittedName>
        <fullName evidence="3">Uncharacterized protein</fullName>
    </submittedName>
</protein>
<name>A0A8J3WIG7_9ACTN</name>
<proteinExistence type="predicted"/>
<accession>A0A8J3WIG7</accession>
<feature type="transmembrane region" description="Helical" evidence="2">
    <location>
        <begin position="171"/>
        <end position="194"/>
    </location>
</feature>
<evidence type="ECO:0000313" key="4">
    <source>
        <dbReference type="Proteomes" id="UP000619788"/>
    </source>
</evidence>
<organism evidence="3 4">
    <name type="scientific">Planobispora siamensis</name>
    <dbReference type="NCBI Taxonomy" id="936338"/>
    <lineage>
        <taxon>Bacteria</taxon>
        <taxon>Bacillati</taxon>
        <taxon>Actinomycetota</taxon>
        <taxon>Actinomycetes</taxon>
        <taxon>Streptosporangiales</taxon>
        <taxon>Streptosporangiaceae</taxon>
        <taxon>Planobispora</taxon>
    </lineage>
</organism>
<dbReference type="AlphaFoldDB" id="A0A8J3WIG7"/>
<dbReference type="EMBL" id="BOOJ01000012">
    <property type="protein sequence ID" value="GIH90558.1"/>
    <property type="molecule type" value="Genomic_DNA"/>
</dbReference>
<feature type="region of interest" description="Disordered" evidence="1">
    <location>
        <begin position="1"/>
        <end position="47"/>
    </location>
</feature>
<gene>
    <name evidence="3" type="ORF">Psi01_11880</name>
</gene>
<evidence type="ECO:0000313" key="3">
    <source>
        <dbReference type="EMBL" id="GIH90558.1"/>
    </source>
</evidence>
<evidence type="ECO:0000256" key="2">
    <source>
        <dbReference type="SAM" id="Phobius"/>
    </source>
</evidence>
<dbReference type="Proteomes" id="UP000619788">
    <property type="component" value="Unassembled WGS sequence"/>
</dbReference>
<comment type="caution">
    <text evidence="3">The sequence shown here is derived from an EMBL/GenBank/DDBJ whole genome shotgun (WGS) entry which is preliminary data.</text>
</comment>
<keyword evidence="2" id="KW-0472">Membrane</keyword>
<reference evidence="3 4" key="1">
    <citation type="submission" date="2021-01" db="EMBL/GenBank/DDBJ databases">
        <title>Whole genome shotgun sequence of Planobispora siamensis NBRC 107568.</title>
        <authorList>
            <person name="Komaki H."/>
            <person name="Tamura T."/>
        </authorList>
    </citation>
    <scope>NUCLEOTIDE SEQUENCE [LARGE SCALE GENOMIC DNA]</scope>
    <source>
        <strain evidence="3 4">NBRC 107568</strain>
    </source>
</reference>
<evidence type="ECO:0000256" key="1">
    <source>
        <dbReference type="SAM" id="MobiDB-lite"/>
    </source>
</evidence>